<dbReference type="RefSeq" id="WP_110608277.1">
    <property type="nucleotide sequence ID" value="NZ_PDOD01000001.1"/>
</dbReference>
<keyword evidence="12" id="KW-1185">Reference proteome</keyword>
<evidence type="ECO:0000256" key="7">
    <source>
        <dbReference type="ARBA" id="ARBA00022962"/>
    </source>
</evidence>
<evidence type="ECO:0000256" key="9">
    <source>
        <dbReference type="PIRSR" id="PIRSR001589-2"/>
    </source>
</evidence>
<name>A0A323TKY7_9BACI</name>
<protein>
    <recommendedName>
        <fullName evidence="3">asparagine synthase (glutamine-hydrolyzing)</fullName>
        <ecNumber evidence="3">6.3.5.4</ecNumber>
    </recommendedName>
</protein>
<dbReference type="OrthoDB" id="9763290at2"/>
<keyword evidence="5 9" id="KW-0067">ATP-binding</keyword>
<evidence type="ECO:0000259" key="10">
    <source>
        <dbReference type="PROSITE" id="PS51278"/>
    </source>
</evidence>
<dbReference type="SUPFAM" id="SSF56235">
    <property type="entry name" value="N-terminal nucleophile aminohydrolases (Ntn hydrolases)"/>
    <property type="match status" value="1"/>
</dbReference>
<dbReference type="Gene3D" id="3.40.50.620">
    <property type="entry name" value="HUPs"/>
    <property type="match status" value="2"/>
</dbReference>
<proteinExistence type="inferred from homology"/>
<dbReference type="GO" id="GO:0004066">
    <property type="term" value="F:asparagine synthase (glutamine-hydrolyzing) activity"/>
    <property type="evidence" value="ECO:0007669"/>
    <property type="project" value="UniProtKB-EC"/>
</dbReference>
<keyword evidence="6" id="KW-0061">Asparagine biosynthesis</keyword>
<reference evidence="11 12" key="1">
    <citation type="submission" date="2017-10" db="EMBL/GenBank/DDBJ databases">
        <title>Bacillus sp. nov., a halophilic bacterium isolated from a Keqin Lake.</title>
        <authorList>
            <person name="Wang H."/>
        </authorList>
    </citation>
    <scope>NUCLEOTIDE SEQUENCE [LARGE SCALE GENOMIC DNA]</scope>
    <source>
        <strain evidence="11 12">KQ-12</strain>
    </source>
</reference>
<evidence type="ECO:0000256" key="5">
    <source>
        <dbReference type="ARBA" id="ARBA00022840"/>
    </source>
</evidence>
<keyword evidence="6" id="KW-0028">Amino-acid biosynthesis</keyword>
<comment type="caution">
    <text evidence="11">The sequence shown here is derived from an EMBL/GenBank/DDBJ whole genome shotgun (WGS) entry which is preliminary data.</text>
</comment>
<dbReference type="InterPro" id="IPR033738">
    <property type="entry name" value="AsnB_N"/>
</dbReference>
<comment type="pathway">
    <text evidence="1">Amino-acid biosynthesis; L-asparagine biosynthesis; L-asparagine from L-aspartate (L-Gln route): step 1/1.</text>
</comment>
<dbReference type="AlphaFoldDB" id="A0A323TKY7"/>
<comment type="similarity">
    <text evidence="2">Belongs to the asparagine synthetase family.</text>
</comment>
<dbReference type="GO" id="GO:0005524">
    <property type="term" value="F:ATP binding"/>
    <property type="evidence" value="ECO:0007669"/>
    <property type="project" value="UniProtKB-KW"/>
</dbReference>
<dbReference type="PANTHER" id="PTHR43284">
    <property type="entry name" value="ASPARAGINE SYNTHETASE (GLUTAMINE-HYDROLYZING)"/>
    <property type="match status" value="1"/>
</dbReference>
<dbReference type="GO" id="GO:0006529">
    <property type="term" value="P:asparagine biosynthetic process"/>
    <property type="evidence" value="ECO:0007669"/>
    <property type="project" value="UniProtKB-KW"/>
</dbReference>
<feature type="binding site" evidence="9">
    <location>
        <position position="100"/>
    </location>
    <ligand>
        <name>L-glutamine</name>
        <dbReference type="ChEBI" id="CHEBI:58359"/>
    </ligand>
</feature>
<evidence type="ECO:0000256" key="4">
    <source>
        <dbReference type="ARBA" id="ARBA00022741"/>
    </source>
</evidence>
<gene>
    <name evidence="11" type="ORF">CR194_03700</name>
</gene>
<evidence type="ECO:0000256" key="8">
    <source>
        <dbReference type="ARBA" id="ARBA00048741"/>
    </source>
</evidence>
<dbReference type="InterPro" id="IPR001962">
    <property type="entry name" value="Asn_synthase"/>
</dbReference>
<comment type="catalytic activity">
    <reaction evidence="8">
        <text>L-aspartate + L-glutamine + ATP + H2O = L-asparagine + L-glutamate + AMP + diphosphate + H(+)</text>
        <dbReference type="Rhea" id="RHEA:12228"/>
        <dbReference type="ChEBI" id="CHEBI:15377"/>
        <dbReference type="ChEBI" id="CHEBI:15378"/>
        <dbReference type="ChEBI" id="CHEBI:29985"/>
        <dbReference type="ChEBI" id="CHEBI:29991"/>
        <dbReference type="ChEBI" id="CHEBI:30616"/>
        <dbReference type="ChEBI" id="CHEBI:33019"/>
        <dbReference type="ChEBI" id="CHEBI:58048"/>
        <dbReference type="ChEBI" id="CHEBI:58359"/>
        <dbReference type="ChEBI" id="CHEBI:456215"/>
        <dbReference type="EC" id="6.3.5.4"/>
    </reaction>
</comment>
<dbReference type="PIRSF" id="PIRSF001589">
    <property type="entry name" value="Asn_synthetase_glu-h"/>
    <property type="match status" value="1"/>
</dbReference>
<dbReference type="SUPFAM" id="SSF52402">
    <property type="entry name" value="Adenine nucleotide alpha hydrolases-like"/>
    <property type="match status" value="1"/>
</dbReference>
<keyword evidence="7" id="KW-0315">Glutamine amidotransferase</keyword>
<sequence>MSAIVGILNTNKIPVPTVQSKNMMLSLHHYPSDVVHAWHKESIFMGCLNQWITPEQIGEQLPYYDYEKQYVITADAIIDNRPELFSMLQVKRIDQQEMTDARLILLAYEKWGEESVKHLIGDFAFMIWDERKQKLFGARDFSGARTLYYFNDFNRFVFSTTIAPMFTLPYIKKELNEDWLAQFIAIPSMVEAADMQATVYKTVEQVPPSHTITVLDGKVKLTRYITIDVRDKLKLKSNEEYEEAFREVFQRAVVDRTRTYGEVGSHLSGGLDSGTVVSFAAKELLKEGKTLHTFSYVPEEDFKDWTPSYYQPDESPLIKKTIAHVGNIDPEYMRFEGKTPLAEVDDMLGIMEMPYKFFENTFWLKGINEEANRKGIKMLLNGARGNHSISWGSLNLTYSYYESLMKKLMWVQLFRELDSYCINFRAGKSDVVPFIAKRVMKSFSWQTNSDYHFPKFVNTSLARRTDVFAKLNDYGIDISGNFSGNLSQYRKKYFKDLSAWNKSGVVGTKMSLRYSLWDRDPSNDLRVIKFCLSLPEEQYVTEGLGRSIIRRATINILPDQVRLNQRSRGIQGADVIHRMSKQWRGFKDELCKMSNDVRMADLLNIDLVKTALSKMDDQPRPDLIFEDEFKMLTRSLIIYRFLEKSAERG</sequence>
<dbReference type="PANTHER" id="PTHR43284:SF1">
    <property type="entry name" value="ASPARAGINE SYNTHETASE"/>
    <property type="match status" value="1"/>
</dbReference>
<evidence type="ECO:0000313" key="11">
    <source>
        <dbReference type="EMBL" id="PYZ94644.1"/>
    </source>
</evidence>
<dbReference type="EC" id="6.3.5.4" evidence="3"/>
<evidence type="ECO:0000256" key="6">
    <source>
        <dbReference type="ARBA" id="ARBA00022888"/>
    </source>
</evidence>
<dbReference type="Gene3D" id="3.60.20.10">
    <property type="entry name" value="Glutamine Phosphoribosylpyrophosphate, subunit 1, domain 1"/>
    <property type="match status" value="1"/>
</dbReference>
<dbReference type="CDD" id="cd00712">
    <property type="entry name" value="AsnB"/>
    <property type="match status" value="1"/>
</dbReference>
<accession>A0A323TKY7</accession>
<dbReference type="EMBL" id="PDOD01000001">
    <property type="protein sequence ID" value="PYZ94644.1"/>
    <property type="molecule type" value="Genomic_DNA"/>
</dbReference>
<organism evidence="11 12">
    <name type="scientific">Salipaludibacillus keqinensis</name>
    <dbReference type="NCBI Taxonomy" id="2045207"/>
    <lineage>
        <taxon>Bacteria</taxon>
        <taxon>Bacillati</taxon>
        <taxon>Bacillota</taxon>
        <taxon>Bacilli</taxon>
        <taxon>Bacillales</taxon>
        <taxon>Bacillaceae</taxon>
    </lineage>
</organism>
<dbReference type="Proteomes" id="UP000248214">
    <property type="component" value="Unassembled WGS sequence"/>
</dbReference>
<dbReference type="InterPro" id="IPR017932">
    <property type="entry name" value="GATase_2_dom"/>
</dbReference>
<feature type="domain" description="Glutamine amidotransferase type-2" evidence="10">
    <location>
        <begin position="2"/>
        <end position="217"/>
    </location>
</feature>
<keyword evidence="4 9" id="KW-0547">Nucleotide-binding</keyword>
<dbReference type="PROSITE" id="PS51278">
    <property type="entry name" value="GATASE_TYPE_2"/>
    <property type="match status" value="1"/>
</dbReference>
<dbReference type="InterPro" id="IPR014729">
    <property type="entry name" value="Rossmann-like_a/b/a_fold"/>
</dbReference>
<evidence type="ECO:0000256" key="1">
    <source>
        <dbReference type="ARBA" id="ARBA00005187"/>
    </source>
</evidence>
<dbReference type="InterPro" id="IPR051786">
    <property type="entry name" value="ASN_synthetase/amidase"/>
</dbReference>
<evidence type="ECO:0000256" key="3">
    <source>
        <dbReference type="ARBA" id="ARBA00012737"/>
    </source>
</evidence>
<dbReference type="InterPro" id="IPR006426">
    <property type="entry name" value="Asn_synth_AEB"/>
</dbReference>
<dbReference type="Pfam" id="PF13537">
    <property type="entry name" value="GATase_7"/>
    <property type="match status" value="1"/>
</dbReference>
<evidence type="ECO:0000313" key="12">
    <source>
        <dbReference type="Proteomes" id="UP000248214"/>
    </source>
</evidence>
<dbReference type="InterPro" id="IPR029055">
    <property type="entry name" value="Ntn_hydrolases_N"/>
</dbReference>
<evidence type="ECO:0000256" key="2">
    <source>
        <dbReference type="ARBA" id="ARBA00005752"/>
    </source>
</evidence>
<dbReference type="Pfam" id="PF00733">
    <property type="entry name" value="Asn_synthase"/>
    <property type="match status" value="1"/>
</dbReference>